<sequence length="152" mass="16886">MGYLSERVSYLRGVADGLKINEETSEGKLLKLIIDVIDDIAVSVEDAEDTQNEILDAVDEIEDRLDEAEGCIYKEHEMQNPEELEYAELECPNCGAEIELDRAVIEEDRNVLVCPNCKEEIKIEWLDDCEGDCCGCGCSCGEGEDAEADGEE</sequence>
<accession>A0A9D1I9D7</accession>
<gene>
    <name evidence="2" type="ORF">IAD50_03290</name>
</gene>
<dbReference type="NCBIfam" id="NF045650">
    <property type="entry name" value="CD1247_Nterm"/>
    <property type="match status" value="1"/>
</dbReference>
<reference evidence="2" key="2">
    <citation type="journal article" date="2021" name="PeerJ">
        <title>Extensive microbial diversity within the chicken gut microbiome revealed by metagenomics and culture.</title>
        <authorList>
            <person name="Gilroy R."/>
            <person name="Ravi A."/>
            <person name="Getino M."/>
            <person name="Pursley I."/>
            <person name="Horton D.L."/>
            <person name="Alikhan N.F."/>
            <person name="Baker D."/>
            <person name="Gharbi K."/>
            <person name="Hall N."/>
            <person name="Watson M."/>
            <person name="Adriaenssens E.M."/>
            <person name="Foster-Nyarko E."/>
            <person name="Jarju S."/>
            <person name="Secka A."/>
            <person name="Antonio M."/>
            <person name="Oren A."/>
            <person name="Chaudhuri R.R."/>
            <person name="La Ragione R."/>
            <person name="Hildebrand F."/>
            <person name="Pallen M.J."/>
        </authorList>
    </citation>
    <scope>NUCLEOTIDE SEQUENCE</scope>
    <source>
        <strain evidence="2">CHK195-4489</strain>
    </source>
</reference>
<evidence type="ECO:0000259" key="1">
    <source>
        <dbReference type="Pfam" id="PF08274"/>
    </source>
</evidence>
<name>A0A9D1I9D7_9CLOT</name>
<dbReference type="InterPro" id="IPR054688">
    <property type="entry name" value="CD1247_N"/>
</dbReference>
<dbReference type="EMBL" id="DVMM01000065">
    <property type="protein sequence ID" value="HIU29305.1"/>
    <property type="molecule type" value="Genomic_DNA"/>
</dbReference>
<dbReference type="AlphaFoldDB" id="A0A9D1I9D7"/>
<dbReference type="Proteomes" id="UP000824089">
    <property type="component" value="Unassembled WGS sequence"/>
</dbReference>
<feature type="domain" description="Protein YjdM N-terminal" evidence="1">
    <location>
        <begin position="91"/>
        <end position="121"/>
    </location>
</feature>
<protein>
    <recommendedName>
        <fullName evidence="1">Protein YjdM N-terminal domain-containing protein</fullName>
    </recommendedName>
</protein>
<dbReference type="InterPro" id="IPR013987">
    <property type="entry name" value="YjdM_N"/>
</dbReference>
<dbReference type="Pfam" id="PF08274">
    <property type="entry name" value="Zn_Ribbon_YjdM"/>
    <property type="match status" value="1"/>
</dbReference>
<evidence type="ECO:0000313" key="2">
    <source>
        <dbReference type="EMBL" id="HIU29305.1"/>
    </source>
</evidence>
<organism evidence="2 3">
    <name type="scientific">Candidatus Egerieisoma faecipullorum</name>
    <dbReference type="NCBI Taxonomy" id="2840963"/>
    <lineage>
        <taxon>Bacteria</taxon>
        <taxon>Bacillati</taxon>
        <taxon>Bacillota</taxon>
        <taxon>Clostridia</taxon>
        <taxon>Eubacteriales</taxon>
        <taxon>Clostridiaceae</taxon>
        <taxon>Clostridiaceae incertae sedis</taxon>
        <taxon>Candidatus Egerieisoma</taxon>
    </lineage>
</organism>
<proteinExistence type="predicted"/>
<comment type="caution">
    <text evidence="2">The sequence shown here is derived from an EMBL/GenBank/DDBJ whole genome shotgun (WGS) entry which is preliminary data.</text>
</comment>
<reference evidence="2" key="1">
    <citation type="submission" date="2020-10" db="EMBL/GenBank/DDBJ databases">
        <authorList>
            <person name="Gilroy R."/>
        </authorList>
    </citation>
    <scope>NUCLEOTIDE SEQUENCE</scope>
    <source>
        <strain evidence="2">CHK195-4489</strain>
    </source>
</reference>
<evidence type="ECO:0000313" key="3">
    <source>
        <dbReference type="Proteomes" id="UP000824089"/>
    </source>
</evidence>